<dbReference type="InterPro" id="IPR003583">
    <property type="entry name" value="Hlx-hairpin-Hlx_DNA-bd_motif"/>
</dbReference>
<dbReference type="FunFam" id="2.40.50.140:FF:000012">
    <property type="entry name" value="DNA ligase"/>
    <property type="match status" value="1"/>
</dbReference>
<dbReference type="InterPro" id="IPR033136">
    <property type="entry name" value="DNA_ligase_CS"/>
</dbReference>
<dbReference type="InterPro" id="IPR001357">
    <property type="entry name" value="BRCT_dom"/>
</dbReference>
<evidence type="ECO:0000313" key="18">
    <source>
        <dbReference type="Proteomes" id="UP000001603"/>
    </source>
</evidence>
<dbReference type="InterPro" id="IPR004150">
    <property type="entry name" value="NAD_DNA_ligase_OB"/>
</dbReference>
<dbReference type="CDD" id="cd17748">
    <property type="entry name" value="BRCT_DNA_ligase_like"/>
    <property type="match status" value="1"/>
</dbReference>
<dbReference type="InterPro" id="IPR012340">
    <property type="entry name" value="NA-bd_OB-fold"/>
</dbReference>
<dbReference type="GO" id="GO:0006281">
    <property type="term" value="P:DNA repair"/>
    <property type="evidence" value="ECO:0007669"/>
    <property type="project" value="UniProtKB-KW"/>
</dbReference>
<evidence type="ECO:0000256" key="13">
    <source>
        <dbReference type="ARBA" id="ARBA00060881"/>
    </source>
</evidence>
<dbReference type="InterPro" id="IPR013840">
    <property type="entry name" value="DNAligase_N"/>
</dbReference>
<comment type="caution">
    <text evidence="14">Lacks conserved residue(s) required for the propagation of feature annotation.</text>
</comment>
<keyword evidence="5 14" id="KW-0235">DNA replication</keyword>
<dbReference type="InterPro" id="IPR004149">
    <property type="entry name" value="Znf_DNAligase_C4"/>
</dbReference>
<dbReference type="InterPro" id="IPR018239">
    <property type="entry name" value="DNA_ligase_AS"/>
</dbReference>
<dbReference type="SUPFAM" id="SSF56091">
    <property type="entry name" value="DNA ligase/mRNA capping enzyme, catalytic domain"/>
    <property type="match status" value="1"/>
</dbReference>
<reference evidence="17 18" key="1">
    <citation type="journal article" date="2009" name="Proc. Natl. Acad. Sci. U.S.A.">
        <title>The genomic basis of trophic strategy in marine bacteria.</title>
        <authorList>
            <person name="Lauro F.M."/>
            <person name="McDougald D."/>
            <person name="Thomas T."/>
            <person name="Williams T.J."/>
            <person name="Egan S."/>
            <person name="Rice S."/>
            <person name="DeMaere M.Z."/>
            <person name="Ting L."/>
            <person name="Ertan H."/>
            <person name="Johnson J."/>
            <person name="Ferriera S."/>
            <person name="Lapidus A."/>
            <person name="Anderson I."/>
            <person name="Kyrpides N."/>
            <person name="Munk A.C."/>
            <person name="Detter C."/>
            <person name="Han C.S."/>
            <person name="Brown M.V."/>
            <person name="Robb F.T."/>
            <person name="Kjelleberg S."/>
            <person name="Cavicchioli R."/>
        </authorList>
    </citation>
    <scope>NUCLEOTIDE SEQUENCE [LARGE SCALE GENOMIC DNA]</scope>
    <source>
        <strain evidence="17 18">S14</strain>
    </source>
</reference>
<dbReference type="PANTHER" id="PTHR23389">
    <property type="entry name" value="CHROMOSOME TRANSMISSION FIDELITY FACTOR 18"/>
    <property type="match status" value="1"/>
</dbReference>
<keyword evidence="14" id="KW-0464">Manganese</keyword>
<evidence type="ECO:0000256" key="14">
    <source>
        <dbReference type="HAMAP-Rule" id="MF_01588"/>
    </source>
</evidence>
<dbReference type="FunFam" id="1.10.287.610:FF:000002">
    <property type="entry name" value="DNA ligase"/>
    <property type="match status" value="1"/>
</dbReference>
<dbReference type="Pfam" id="PF14520">
    <property type="entry name" value="HHH_5"/>
    <property type="match status" value="1"/>
</dbReference>
<dbReference type="GO" id="GO:0006260">
    <property type="term" value="P:DNA replication"/>
    <property type="evidence" value="ECO:0007669"/>
    <property type="project" value="UniProtKB-KW"/>
</dbReference>
<proteinExistence type="inferred from homology"/>
<comment type="catalytic activity">
    <reaction evidence="12 14 15">
        <text>NAD(+) + (deoxyribonucleotide)n-3'-hydroxyl + 5'-phospho-(deoxyribonucleotide)m = (deoxyribonucleotide)n+m + AMP + beta-nicotinamide D-nucleotide.</text>
        <dbReference type="EC" id="6.5.1.2"/>
    </reaction>
</comment>
<dbReference type="HOGENOM" id="CLU_007764_2_1_6"/>
<dbReference type="EMBL" id="AAOJ01000004">
    <property type="protein sequence ID" value="EAS63959.1"/>
    <property type="molecule type" value="Genomic_DNA"/>
</dbReference>
<keyword evidence="9 14" id="KW-0460">Magnesium</keyword>
<evidence type="ECO:0000256" key="5">
    <source>
        <dbReference type="ARBA" id="ARBA00022705"/>
    </source>
</evidence>
<feature type="binding site" evidence="14">
    <location>
        <begin position="82"/>
        <end position="83"/>
    </location>
    <ligand>
        <name>NAD(+)</name>
        <dbReference type="ChEBI" id="CHEBI:57540"/>
    </ligand>
</feature>
<protein>
    <recommendedName>
        <fullName evidence="3 14">DNA ligase</fullName>
        <ecNumber evidence="2 14">6.5.1.2</ecNumber>
    </recommendedName>
    <alternativeName>
        <fullName evidence="14">Polydeoxyribonucleotide synthase [NAD(+)]</fullName>
    </alternativeName>
</protein>
<dbReference type="Pfam" id="PF00533">
    <property type="entry name" value="BRCT"/>
    <property type="match status" value="1"/>
</dbReference>
<keyword evidence="6 14" id="KW-0479">Metal-binding</keyword>
<dbReference type="GO" id="GO:0003911">
    <property type="term" value="F:DNA ligase (NAD+) activity"/>
    <property type="evidence" value="ECO:0007669"/>
    <property type="project" value="UniProtKB-UniRule"/>
</dbReference>
<evidence type="ECO:0000256" key="7">
    <source>
        <dbReference type="ARBA" id="ARBA00022763"/>
    </source>
</evidence>
<comment type="caution">
    <text evidence="17">The sequence shown here is derived from an EMBL/GenBank/DDBJ whole genome shotgun (WGS) entry which is preliminary data.</text>
</comment>
<evidence type="ECO:0000256" key="12">
    <source>
        <dbReference type="ARBA" id="ARBA00034005"/>
    </source>
</evidence>
<feature type="binding site" evidence="14">
    <location>
        <position position="433"/>
    </location>
    <ligand>
        <name>Zn(2+)</name>
        <dbReference type="ChEBI" id="CHEBI:29105"/>
    </ligand>
</feature>
<dbReference type="NCBIfam" id="TIGR00575">
    <property type="entry name" value="dnlj"/>
    <property type="match status" value="1"/>
</dbReference>
<dbReference type="SMART" id="SM00292">
    <property type="entry name" value="BRCT"/>
    <property type="match status" value="1"/>
</dbReference>
<evidence type="ECO:0000256" key="3">
    <source>
        <dbReference type="ARBA" id="ARBA00013308"/>
    </source>
</evidence>
<dbReference type="SUPFAM" id="SSF52113">
    <property type="entry name" value="BRCT domain"/>
    <property type="match status" value="1"/>
</dbReference>
<feature type="binding site" evidence="14">
    <location>
        <position position="137"/>
    </location>
    <ligand>
        <name>NAD(+)</name>
        <dbReference type="ChEBI" id="CHEBI:57540"/>
    </ligand>
</feature>
<feature type="binding site" evidence="14">
    <location>
        <position position="291"/>
    </location>
    <ligand>
        <name>NAD(+)</name>
        <dbReference type="ChEBI" id="CHEBI:57540"/>
    </ligand>
</feature>
<keyword evidence="11 14" id="KW-0234">DNA repair</keyword>
<dbReference type="RefSeq" id="WP_005370207.1">
    <property type="nucleotide sequence ID" value="NZ_CH902601.1"/>
</dbReference>
<feature type="binding site" evidence="14">
    <location>
        <begin position="33"/>
        <end position="37"/>
    </location>
    <ligand>
        <name>NAD(+)</name>
        <dbReference type="ChEBI" id="CHEBI:57540"/>
    </ligand>
</feature>
<dbReference type="Gene3D" id="1.10.287.610">
    <property type="entry name" value="Helix hairpin bin"/>
    <property type="match status" value="1"/>
</dbReference>
<dbReference type="FunFam" id="6.20.10.30:FF:000001">
    <property type="entry name" value="DNA ligase"/>
    <property type="match status" value="1"/>
</dbReference>
<dbReference type="CDD" id="cd00114">
    <property type="entry name" value="LIGANc"/>
    <property type="match status" value="1"/>
</dbReference>
<dbReference type="SUPFAM" id="SSF47781">
    <property type="entry name" value="RuvA domain 2-like"/>
    <property type="match status" value="1"/>
</dbReference>
<evidence type="ECO:0000256" key="10">
    <source>
        <dbReference type="ARBA" id="ARBA00023027"/>
    </source>
</evidence>
<feature type="binding site" evidence="14">
    <location>
        <position position="114"/>
    </location>
    <ligand>
        <name>NAD(+)</name>
        <dbReference type="ChEBI" id="CHEBI:57540"/>
    </ligand>
</feature>
<dbReference type="Gene3D" id="6.20.10.30">
    <property type="match status" value="1"/>
</dbReference>
<dbReference type="HAMAP" id="MF_01588">
    <property type="entry name" value="DNA_ligase_A"/>
    <property type="match status" value="1"/>
</dbReference>
<keyword evidence="7 14" id="KW-0227">DNA damage</keyword>
<organism evidence="17 18">
    <name type="scientific">Photobacterium angustum (strain S14 / CCUG 15956)</name>
    <name type="common">Vibrio sp. (strain S14 / CCUG 15956)</name>
    <dbReference type="NCBI Taxonomy" id="314292"/>
    <lineage>
        <taxon>Bacteria</taxon>
        <taxon>Pseudomonadati</taxon>
        <taxon>Pseudomonadota</taxon>
        <taxon>Gammaproteobacteria</taxon>
        <taxon>Vibrionales</taxon>
        <taxon>Vibrionaceae</taxon>
        <taxon>Photobacterium</taxon>
    </lineage>
</organism>
<dbReference type="PROSITE" id="PS01055">
    <property type="entry name" value="DNA_LIGASE_N1"/>
    <property type="match status" value="1"/>
</dbReference>
<dbReference type="NCBIfam" id="NF005932">
    <property type="entry name" value="PRK07956.1"/>
    <property type="match status" value="1"/>
</dbReference>
<evidence type="ECO:0000259" key="16">
    <source>
        <dbReference type="PROSITE" id="PS50172"/>
    </source>
</evidence>
<comment type="function">
    <text evidence="1 14">DNA ligase that catalyzes the formation of phosphodiester linkages between 5'-phosphoryl and 3'-hydroxyl groups in double-stranded DNA using NAD as a coenzyme and as the energy source for the reaction. It is essential for DNA replication and repair of damaged DNA.</text>
</comment>
<evidence type="ECO:0000256" key="8">
    <source>
        <dbReference type="ARBA" id="ARBA00022833"/>
    </source>
</evidence>
<accession>Q1ZPK1</accession>
<dbReference type="SMART" id="SM00278">
    <property type="entry name" value="HhH1"/>
    <property type="match status" value="4"/>
</dbReference>
<comment type="cofactor">
    <cofactor evidence="14">
        <name>Mg(2+)</name>
        <dbReference type="ChEBI" id="CHEBI:18420"/>
    </cofactor>
    <cofactor evidence="14">
        <name>Mn(2+)</name>
        <dbReference type="ChEBI" id="CHEBI:29035"/>
    </cofactor>
</comment>
<dbReference type="InterPro" id="IPR013839">
    <property type="entry name" value="DNAligase_adenylation"/>
</dbReference>
<dbReference type="GO" id="GO:0046872">
    <property type="term" value="F:metal ion binding"/>
    <property type="evidence" value="ECO:0007669"/>
    <property type="project" value="UniProtKB-KW"/>
</dbReference>
<dbReference type="FunFam" id="3.40.50.10190:FF:000054">
    <property type="entry name" value="DNA ligase"/>
    <property type="match status" value="1"/>
</dbReference>
<dbReference type="InterPro" id="IPR041663">
    <property type="entry name" value="DisA/LigA_HHH"/>
</dbReference>
<feature type="binding site" evidence="14">
    <location>
        <position position="412"/>
    </location>
    <ligand>
        <name>Zn(2+)</name>
        <dbReference type="ChEBI" id="CHEBI:29105"/>
    </ligand>
</feature>
<evidence type="ECO:0000256" key="15">
    <source>
        <dbReference type="RuleBase" id="RU000618"/>
    </source>
</evidence>
<dbReference type="InterPro" id="IPR036420">
    <property type="entry name" value="BRCT_dom_sf"/>
</dbReference>
<dbReference type="GO" id="GO:0005829">
    <property type="term" value="C:cytosol"/>
    <property type="evidence" value="ECO:0007669"/>
    <property type="project" value="TreeGrafter"/>
</dbReference>
<dbReference type="InterPro" id="IPR001679">
    <property type="entry name" value="DNA_ligase"/>
</dbReference>
<dbReference type="Gene3D" id="3.40.50.10190">
    <property type="entry name" value="BRCT domain"/>
    <property type="match status" value="1"/>
</dbReference>
<evidence type="ECO:0000256" key="9">
    <source>
        <dbReference type="ARBA" id="ARBA00022842"/>
    </source>
</evidence>
<dbReference type="PROSITE" id="PS50172">
    <property type="entry name" value="BRCT"/>
    <property type="match status" value="1"/>
</dbReference>
<dbReference type="FunFam" id="1.10.150.20:FF:000007">
    <property type="entry name" value="DNA ligase"/>
    <property type="match status" value="1"/>
</dbReference>
<evidence type="ECO:0000256" key="1">
    <source>
        <dbReference type="ARBA" id="ARBA00004067"/>
    </source>
</evidence>
<dbReference type="PROSITE" id="PS01056">
    <property type="entry name" value="DNA_LIGASE_N2"/>
    <property type="match status" value="1"/>
</dbReference>
<evidence type="ECO:0000256" key="2">
    <source>
        <dbReference type="ARBA" id="ARBA00012722"/>
    </source>
</evidence>
<dbReference type="eggNOG" id="COG0272">
    <property type="taxonomic scope" value="Bacteria"/>
</dbReference>
<evidence type="ECO:0000256" key="11">
    <source>
        <dbReference type="ARBA" id="ARBA00023204"/>
    </source>
</evidence>
<dbReference type="GO" id="GO:0003677">
    <property type="term" value="F:DNA binding"/>
    <property type="evidence" value="ECO:0007669"/>
    <property type="project" value="InterPro"/>
</dbReference>
<dbReference type="Gene3D" id="1.10.150.20">
    <property type="entry name" value="5' to 3' exonuclease, C-terminal subdomain"/>
    <property type="match status" value="2"/>
</dbReference>
<dbReference type="PIRSF" id="PIRSF001604">
    <property type="entry name" value="LigA"/>
    <property type="match status" value="1"/>
</dbReference>
<dbReference type="OrthoDB" id="9759736at2"/>
<gene>
    <name evidence="14" type="primary">ligA</name>
    <name evidence="17" type="ORF">VAS14_16936</name>
</gene>
<feature type="binding site" evidence="14">
    <location>
        <position position="315"/>
    </location>
    <ligand>
        <name>NAD(+)</name>
        <dbReference type="ChEBI" id="CHEBI:57540"/>
    </ligand>
</feature>
<feature type="binding site" evidence="14">
    <location>
        <position position="409"/>
    </location>
    <ligand>
        <name>Zn(2+)</name>
        <dbReference type="ChEBI" id="CHEBI:29105"/>
    </ligand>
</feature>
<keyword evidence="4 14" id="KW-0436">Ligase</keyword>
<dbReference type="EC" id="6.5.1.2" evidence="2 14"/>
<dbReference type="Pfam" id="PF01653">
    <property type="entry name" value="DNA_ligase_aden"/>
    <property type="match status" value="1"/>
</dbReference>
<dbReference type="SUPFAM" id="SSF50249">
    <property type="entry name" value="Nucleic acid-binding proteins"/>
    <property type="match status" value="1"/>
</dbReference>
<keyword evidence="8 14" id="KW-0862">Zinc</keyword>
<feature type="active site" description="N6-AMP-lysine intermediate" evidence="14">
    <location>
        <position position="116"/>
    </location>
</feature>
<evidence type="ECO:0000313" key="17">
    <source>
        <dbReference type="EMBL" id="EAS63959.1"/>
    </source>
</evidence>
<dbReference type="Pfam" id="PF12826">
    <property type="entry name" value="HHH_2"/>
    <property type="match status" value="1"/>
</dbReference>
<dbReference type="PANTHER" id="PTHR23389:SF9">
    <property type="entry name" value="DNA LIGASE"/>
    <property type="match status" value="1"/>
</dbReference>
<dbReference type="Proteomes" id="UP000001603">
    <property type="component" value="Unassembled WGS sequence"/>
</dbReference>
<dbReference type="InterPro" id="IPR010994">
    <property type="entry name" value="RuvA_2-like"/>
</dbReference>
<feature type="domain" description="BRCT" evidence="16">
    <location>
        <begin position="593"/>
        <end position="670"/>
    </location>
</feature>
<dbReference type="Gene3D" id="3.30.470.30">
    <property type="entry name" value="DNA ligase/mRNA capping enzyme"/>
    <property type="match status" value="1"/>
</dbReference>
<dbReference type="AlphaFoldDB" id="Q1ZPK1"/>
<dbReference type="Gene3D" id="2.40.50.140">
    <property type="entry name" value="Nucleic acid-binding proteins"/>
    <property type="match status" value="1"/>
</dbReference>
<dbReference type="FunFam" id="3.30.470.30:FF:000001">
    <property type="entry name" value="DNA ligase"/>
    <property type="match status" value="1"/>
</dbReference>
<dbReference type="Pfam" id="PF03119">
    <property type="entry name" value="DNA_ligase_ZBD"/>
    <property type="match status" value="1"/>
</dbReference>
<sequence length="670" mass="73967">MSIDLQQQLLTLRQQLDYHGHRYYVEDNPEIPDAEYDRMMQQLIKIEADHPEWITVDSPSQRVGGAALEGFTQVKHEIAMLSLDNAFNDDDLRAFQKRLQDRLRSGATLSYCCEPKLDGLAVSLMYENGVLVQAATRGDGATGENITHNVRTIRAIPLKLQGDDWPERLEVRGEVFMPKKGFEALNAKALKKGDKAFANPRNAAAGSLRQLDPKITATRPLSFYAYAVGVVDGRELANTQYERLCQLKAWGLPMCPEIRKVDSIEDVISYHQSIGEKRQSLGYEIDGVVIKVDDVDTQQQLGFVARAPRWAIAYKFPAQEEMTILNNVEFQVGRTGAITPVAKLEPVFVGGVTVSNATLHNADEVARLGVMIGDTVIIRRAGDVIPQIASVVESRRPENAQAIVFPTECPVCQSKVERIEGEAVARCTGGLFCQAQRKEALKHFVSRKALDVDGCGEKVIEQLVDREMVTTPADLFKFSAGEVTVLERMGPKSAQKLVDALNASKLTTLPRFIHSLGIREVGEATAANLANYFETLESISQATKEQLIEVPDVGDIVAAHIFNFFREEHNMVVVNELQEVGIHWPEIEKRDEDVELPLDGKVVVLTGSLSQLTRSDAKAALQKLGAKVTGSVSKKTDLLVAGEAAGSKLTKAQELGIEIWDEQKLVDLMA</sequence>
<keyword evidence="10 14" id="KW-0520">NAD</keyword>
<feature type="binding site" evidence="14">
    <location>
        <position position="174"/>
    </location>
    <ligand>
        <name>NAD(+)</name>
        <dbReference type="ChEBI" id="CHEBI:57540"/>
    </ligand>
</feature>
<dbReference type="Pfam" id="PF03120">
    <property type="entry name" value="OB_DNA_ligase"/>
    <property type="match status" value="1"/>
</dbReference>
<evidence type="ECO:0000256" key="6">
    <source>
        <dbReference type="ARBA" id="ARBA00022723"/>
    </source>
</evidence>
<dbReference type="SMART" id="SM00532">
    <property type="entry name" value="LIGANc"/>
    <property type="match status" value="1"/>
</dbReference>
<evidence type="ECO:0000256" key="4">
    <source>
        <dbReference type="ARBA" id="ARBA00022598"/>
    </source>
</evidence>
<name>Q1ZPK1_PHOAS</name>
<dbReference type="FunFam" id="1.10.150.20:FF:000006">
    <property type="entry name" value="DNA ligase"/>
    <property type="match status" value="1"/>
</dbReference>
<comment type="similarity">
    <text evidence="13 14">Belongs to the NAD-dependent DNA ligase family. LigA subfamily.</text>
</comment>